<dbReference type="SUPFAM" id="SSF51391">
    <property type="entry name" value="Thiamin phosphate synthase"/>
    <property type="match status" value="1"/>
</dbReference>
<comment type="pathway">
    <text evidence="2 10">Cofactor biosynthesis; thiamine diphosphate biosynthesis; thiamine phosphate from 4-amino-2-methyl-5-diphosphomethylpyrimidine and 4-methyl-5-(2-phosphoethyl)-thiazole: step 1/1.</text>
</comment>
<accession>A0A838CM37</accession>
<evidence type="ECO:0000256" key="7">
    <source>
        <dbReference type="ARBA" id="ARBA00047334"/>
    </source>
</evidence>
<comment type="catalytic activity">
    <reaction evidence="8 10">
        <text>2-(2-carboxy-4-methylthiazol-5-yl)ethyl phosphate + 4-amino-2-methyl-5-(diphosphooxymethyl)pyrimidine + 2 H(+) = thiamine phosphate + CO2 + diphosphate</text>
        <dbReference type="Rhea" id="RHEA:47848"/>
        <dbReference type="ChEBI" id="CHEBI:15378"/>
        <dbReference type="ChEBI" id="CHEBI:16526"/>
        <dbReference type="ChEBI" id="CHEBI:33019"/>
        <dbReference type="ChEBI" id="CHEBI:37575"/>
        <dbReference type="ChEBI" id="CHEBI:57841"/>
        <dbReference type="ChEBI" id="CHEBI:62890"/>
        <dbReference type="EC" id="2.5.1.3"/>
    </reaction>
</comment>
<comment type="catalytic activity">
    <reaction evidence="7 10">
        <text>4-methyl-5-(2-phosphooxyethyl)-thiazole + 4-amino-2-methyl-5-(diphosphooxymethyl)pyrimidine + H(+) = thiamine phosphate + diphosphate</text>
        <dbReference type="Rhea" id="RHEA:22328"/>
        <dbReference type="ChEBI" id="CHEBI:15378"/>
        <dbReference type="ChEBI" id="CHEBI:33019"/>
        <dbReference type="ChEBI" id="CHEBI:37575"/>
        <dbReference type="ChEBI" id="CHEBI:57841"/>
        <dbReference type="ChEBI" id="CHEBI:58296"/>
        <dbReference type="EC" id="2.5.1.3"/>
    </reaction>
</comment>
<dbReference type="InterPro" id="IPR013785">
    <property type="entry name" value="Aldolase_TIM"/>
</dbReference>
<dbReference type="Pfam" id="PF02581">
    <property type="entry name" value="TMP-TENI"/>
    <property type="match status" value="1"/>
</dbReference>
<evidence type="ECO:0000256" key="8">
    <source>
        <dbReference type="ARBA" id="ARBA00047851"/>
    </source>
</evidence>
<comment type="caution">
    <text evidence="10">Lacks conserved residue(s) required for the propagation of feature annotation.</text>
</comment>
<dbReference type="GO" id="GO:0000287">
    <property type="term" value="F:magnesium ion binding"/>
    <property type="evidence" value="ECO:0007669"/>
    <property type="project" value="UniProtKB-UniRule"/>
</dbReference>
<keyword evidence="5 10" id="KW-0460">Magnesium</keyword>
<sequence>MTKPELDLRCYFVTGQGPDVVERARQAAAGSAGVIQVRSKPISARELYALSRAVVEAVHAVNPQARVLIDDRVDVALALQGHGIAGVHVGQDDLDVRVVRELLGPDAIIGLTTGTLELVRATNDVADCIDYIGCGPFRATPTKDSGRAPIGLDGYPELVAASDVPLVAIGDVTAGDAYDLARAGVDGCAIVRGIMHADDPKAYCERVVAEYDRGVQDRAATAYSYAQTHRKHP</sequence>
<dbReference type="InterPro" id="IPR034291">
    <property type="entry name" value="TMP_synthase"/>
</dbReference>
<proteinExistence type="inferred from homology"/>
<dbReference type="NCBIfam" id="NF000740">
    <property type="entry name" value="PRK00043.3-4"/>
    <property type="match status" value="1"/>
</dbReference>
<feature type="binding site" evidence="10">
    <location>
        <position position="93"/>
    </location>
    <ligand>
        <name>Mg(2+)</name>
        <dbReference type="ChEBI" id="CHEBI:18420"/>
    </ligand>
</feature>
<reference evidence="12 13" key="1">
    <citation type="submission" date="2020-05" db="EMBL/GenBank/DDBJ databases">
        <title>Descriptions of Corynebacterium xxxx sp. nov., Corynebacterium yyyy sp. nov. and Corynebacterium zzzz sp. nov.</title>
        <authorList>
            <person name="Zhang G."/>
        </authorList>
    </citation>
    <scope>NUCLEOTIDE SEQUENCE [LARGE SCALE GENOMIC DNA]</scope>
    <source>
        <strain evidence="13">zg-915</strain>
    </source>
</reference>
<evidence type="ECO:0000256" key="9">
    <source>
        <dbReference type="ARBA" id="ARBA00047883"/>
    </source>
</evidence>
<evidence type="ECO:0000256" key="5">
    <source>
        <dbReference type="ARBA" id="ARBA00022842"/>
    </source>
</evidence>
<evidence type="ECO:0000313" key="13">
    <source>
        <dbReference type="Proteomes" id="UP000581408"/>
    </source>
</evidence>
<dbReference type="EC" id="2.5.1.3" evidence="10"/>
<keyword evidence="4 10" id="KW-0479">Metal-binding</keyword>
<evidence type="ECO:0000256" key="2">
    <source>
        <dbReference type="ARBA" id="ARBA00005165"/>
    </source>
</evidence>
<dbReference type="RefSeq" id="WP_181195463.1">
    <property type="nucleotide sequence ID" value="NZ_JABFEE010000015.1"/>
</dbReference>
<dbReference type="GO" id="GO:0009229">
    <property type="term" value="P:thiamine diphosphate biosynthetic process"/>
    <property type="evidence" value="ECO:0007669"/>
    <property type="project" value="UniProtKB-UniRule"/>
</dbReference>
<feature type="binding site" evidence="10">
    <location>
        <position position="71"/>
    </location>
    <ligand>
        <name>Mg(2+)</name>
        <dbReference type="ChEBI" id="CHEBI:18420"/>
    </ligand>
</feature>
<dbReference type="GO" id="GO:0005737">
    <property type="term" value="C:cytoplasm"/>
    <property type="evidence" value="ECO:0007669"/>
    <property type="project" value="TreeGrafter"/>
</dbReference>
<dbReference type="PANTHER" id="PTHR20857">
    <property type="entry name" value="THIAMINE-PHOSPHATE PYROPHOSPHORYLASE"/>
    <property type="match status" value="1"/>
</dbReference>
<evidence type="ECO:0000313" key="12">
    <source>
        <dbReference type="EMBL" id="MBA1836204.1"/>
    </source>
</evidence>
<dbReference type="UniPathway" id="UPA00060">
    <property type="reaction ID" value="UER00141"/>
</dbReference>
<dbReference type="AlphaFoldDB" id="A0A838CM37"/>
<feature type="binding site" evidence="10">
    <location>
        <begin position="140"/>
        <end position="142"/>
    </location>
    <ligand>
        <name>2-[(2R,5Z)-2-carboxy-4-methylthiazol-5(2H)-ylidene]ethyl phosphate</name>
        <dbReference type="ChEBI" id="CHEBI:62899"/>
    </ligand>
</feature>
<feature type="domain" description="Thiamine phosphate synthase/TenI" evidence="11">
    <location>
        <begin position="10"/>
        <end position="194"/>
    </location>
</feature>
<dbReference type="Gene3D" id="3.20.20.70">
    <property type="entry name" value="Aldolase class I"/>
    <property type="match status" value="1"/>
</dbReference>
<dbReference type="InterPro" id="IPR036206">
    <property type="entry name" value="ThiamineP_synth_sf"/>
</dbReference>
<feature type="binding site" evidence="10">
    <location>
        <begin position="36"/>
        <end position="40"/>
    </location>
    <ligand>
        <name>4-amino-2-methyl-5-(diphosphooxymethyl)pyrimidine</name>
        <dbReference type="ChEBI" id="CHEBI:57841"/>
    </ligand>
</feature>
<evidence type="ECO:0000259" key="11">
    <source>
        <dbReference type="Pfam" id="PF02581"/>
    </source>
</evidence>
<evidence type="ECO:0000256" key="4">
    <source>
        <dbReference type="ARBA" id="ARBA00022723"/>
    </source>
</evidence>
<comment type="caution">
    <text evidence="12">The sequence shown here is derived from an EMBL/GenBank/DDBJ whole genome shotgun (WGS) entry which is preliminary data.</text>
</comment>
<keyword evidence="6 10" id="KW-0784">Thiamine biosynthesis</keyword>
<dbReference type="CDD" id="cd00564">
    <property type="entry name" value="TMP_TenI"/>
    <property type="match status" value="1"/>
</dbReference>
<comment type="cofactor">
    <cofactor evidence="10">
        <name>Mg(2+)</name>
        <dbReference type="ChEBI" id="CHEBI:18420"/>
    </cofactor>
    <text evidence="10">Binds 1 Mg(2+) ion per subunit.</text>
</comment>
<dbReference type="InterPro" id="IPR022998">
    <property type="entry name" value="ThiamineP_synth_TenI"/>
</dbReference>
<comment type="similarity">
    <text evidence="10">Belongs to the thiamine-phosphate synthase family.</text>
</comment>
<evidence type="ECO:0000256" key="3">
    <source>
        <dbReference type="ARBA" id="ARBA00022679"/>
    </source>
</evidence>
<comment type="catalytic activity">
    <reaction evidence="9 10">
        <text>2-[(2R,5Z)-2-carboxy-4-methylthiazol-5(2H)-ylidene]ethyl phosphate + 4-amino-2-methyl-5-(diphosphooxymethyl)pyrimidine + 2 H(+) = thiamine phosphate + CO2 + diphosphate</text>
        <dbReference type="Rhea" id="RHEA:47844"/>
        <dbReference type="ChEBI" id="CHEBI:15378"/>
        <dbReference type="ChEBI" id="CHEBI:16526"/>
        <dbReference type="ChEBI" id="CHEBI:33019"/>
        <dbReference type="ChEBI" id="CHEBI:37575"/>
        <dbReference type="ChEBI" id="CHEBI:57841"/>
        <dbReference type="ChEBI" id="CHEBI:62899"/>
        <dbReference type="EC" id="2.5.1.3"/>
    </reaction>
</comment>
<protein>
    <recommendedName>
        <fullName evidence="10">Thiamine-phosphate synthase</fullName>
        <shortName evidence="10">TP synthase</shortName>
        <shortName evidence="10">TPS</shortName>
        <ecNumber evidence="10">2.5.1.3</ecNumber>
    </recommendedName>
    <alternativeName>
        <fullName evidence="10">Thiamine-phosphate pyrophosphorylase</fullName>
        <shortName evidence="10">TMP pyrophosphorylase</shortName>
        <shortName evidence="10">TMP-PPase</shortName>
    </alternativeName>
</protein>
<gene>
    <name evidence="10" type="primary">thiE</name>
    <name evidence="12" type="ORF">HMC16_10850</name>
</gene>
<feature type="binding site" evidence="10">
    <location>
        <position position="143"/>
    </location>
    <ligand>
        <name>4-amino-2-methyl-5-(diphosphooxymethyl)pyrimidine</name>
        <dbReference type="ChEBI" id="CHEBI:57841"/>
    </ligand>
</feature>
<organism evidence="12 13">
    <name type="scientific">Corynebacterium wankanglinii</name>
    <dbReference type="NCBI Taxonomy" id="2735136"/>
    <lineage>
        <taxon>Bacteria</taxon>
        <taxon>Bacillati</taxon>
        <taxon>Actinomycetota</taxon>
        <taxon>Actinomycetes</taxon>
        <taxon>Mycobacteriales</taxon>
        <taxon>Corynebacteriaceae</taxon>
        <taxon>Corynebacterium</taxon>
    </lineage>
</organism>
<comment type="function">
    <text evidence="1 10">Condenses 4-methyl-5-(beta-hydroxyethyl)thiazole monophosphate (THZ-P) and 2-methyl-4-amino-5-hydroxymethyl pyrimidine pyrophosphate (HMP-PP) to form thiamine monophosphate (TMP).</text>
</comment>
<evidence type="ECO:0000256" key="10">
    <source>
        <dbReference type="HAMAP-Rule" id="MF_00097"/>
    </source>
</evidence>
<feature type="binding site" evidence="10">
    <location>
        <position position="70"/>
    </location>
    <ligand>
        <name>4-amino-2-methyl-5-(diphosphooxymethyl)pyrimidine</name>
        <dbReference type="ChEBI" id="CHEBI:57841"/>
    </ligand>
</feature>
<dbReference type="HAMAP" id="MF_00097">
    <property type="entry name" value="TMP_synthase"/>
    <property type="match status" value="1"/>
</dbReference>
<dbReference type="GO" id="GO:0009228">
    <property type="term" value="P:thiamine biosynthetic process"/>
    <property type="evidence" value="ECO:0007669"/>
    <property type="project" value="UniProtKB-KW"/>
</dbReference>
<evidence type="ECO:0000256" key="6">
    <source>
        <dbReference type="ARBA" id="ARBA00022977"/>
    </source>
</evidence>
<feature type="binding site" evidence="10">
    <location>
        <position position="112"/>
    </location>
    <ligand>
        <name>4-amino-2-methyl-5-(diphosphooxymethyl)pyrimidine</name>
        <dbReference type="ChEBI" id="CHEBI:57841"/>
    </ligand>
</feature>
<dbReference type="Proteomes" id="UP000581408">
    <property type="component" value="Unassembled WGS sequence"/>
</dbReference>
<dbReference type="GO" id="GO:0004789">
    <property type="term" value="F:thiamine-phosphate diphosphorylase activity"/>
    <property type="evidence" value="ECO:0007669"/>
    <property type="project" value="UniProtKB-UniRule"/>
</dbReference>
<dbReference type="PANTHER" id="PTHR20857:SF15">
    <property type="entry name" value="THIAMINE-PHOSPHATE SYNTHASE"/>
    <property type="match status" value="1"/>
</dbReference>
<name>A0A838CM37_9CORY</name>
<keyword evidence="3 10" id="KW-0808">Transferase</keyword>
<evidence type="ECO:0000256" key="1">
    <source>
        <dbReference type="ARBA" id="ARBA00003814"/>
    </source>
</evidence>
<dbReference type="EMBL" id="JABFEE010000015">
    <property type="protein sequence ID" value="MBA1836204.1"/>
    <property type="molecule type" value="Genomic_DNA"/>
</dbReference>